<feature type="transmembrane region" description="Helical" evidence="5">
    <location>
        <begin position="170"/>
        <end position="189"/>
    </location>
</feature>
<feature type="transmembrane region" description="Helical" evidence="5">
    <location>
        <begin position="234"/>
        <end position="253"/>
    </location>
</feature>
<evidence type="ECO:0000256" key="4">
    <source>
        <dbReference type="ARBA" id="ARBA00023136"/>
    </source>
</evidence>
<dbReference type="Proteomes" id="UP000076420">
    <property type="component" value="Unassembled WGS sequence"/>
</dbReference>
<keyword evidence="2 5" id="KW-0812">Transmembrane</keyword>
<dbReference type="PANTHER" id="PTHR11132">
    <property type="entry name" value="SOLUTE CARRIER FAMILY 35"/>
    <property type="match status" value="1"/>
</dbReference>
<sequence length="394" mass="44979">MSLRRKSSSSHDKPHGHGLQDLKTAVIKQEKRVQSSLCSIVFLVTSLKTICLVLFYYSFSIGITFYNQHLFQHNHQALSITMCHLIFKFILAFLIRQVLECKNQVPRVTLSWSDYIKRVALAGCVSSLDIGLSNWSFEMITVSLYTMSKTTAVIFILFFSLMFKLEKFRWSLLFVVFFIFTGLFLFTFRSTQFNLKGFVLVMTASVLSGLRWTLAQMVLQKNEIGLHNPIDMMYHIQPWMILSLLPLSAGIELQEMATSDQYFRFSLWSVLLTNVGYVLIGAALGFMLEFSEFLLLSYTSSLTLSISSILKEICVLGLAILINNDKITLINGVGLVICFVGVMVHVCSKAIEMNEKSKHNRHFTVEARKMLTKKGFANDSSEDEVELFSFDRDR</sequence>
<dbReference type="RefSeq" id="XP_013078932.2">
    <property type="nucleotide sequence ID" value="XM_013223478.2"/>
</dbReference>
<feature type="transmembrane region" description="Helical" evidence="5">
    <location>
        <begin position="265"/>
        <end position="290"/>
    </location>
</feature>
<dbReference type="EnsemblMetazoa" id="BGLB038873-RA">
    <property type="protein sequence ID" value="BGLB038873-PA"/>
    <property type="gene ID" value="BGLB038873"/>
</dbReference>
<dbReference type="GO" id="GO:0016020">
    <property type="term" value="C:membrane"/>
    <property type="evidence" value="ECO:0007669"/>
    <property type="project" value="UniProtKB-SubCell"/>
</dbReference>
<dbReference type="AlphaFoldDB" id="A0A2C9M5S4"/>
<name>A0A2C9M5S4_BIOGL</name>
<keyword evidence="3 5" id="KW-1133">Transmembrane helix</keyword>
<dbReference type="KEGG" id="bgt:106064855"/>
<evidence type="ECO:0000256" key="1">
    <source>
        <dbReference type="ARBA" id="ARBA00004141"/>
    </source>
</evidence>
<evidence type="ECO:0000313" key="7">
    <source>
        <dbReference type="EnsemblMetazoa" id="BGLB038873-PA"/>
    </source>
</evidence>
<dbReference type="Pfam" id="PF03151">
    <property type="entry name" value="TPT"/>
    <property type="match status" value="1"/>
</dbReference>
<dbReference type="VEuPathDB" id="VectorBase:BGLAX_046667"/>
<dbReference type="CDD" id="cd21092">
    <property type="entry name" value="TPT_S35C2"/>
    <property type="match status" value="1"/>
</dbReference>
<evidence type="ECO:0000256" key="2">
    <source>
        <dbReference type="ARBA" id="ARBA00022692"/>
    </source>
</evidence>
<organism evidence="7 8">
    <name type="scientific">Biomphalaria glabrata</name>
    <name type="common">Bloodfluke planorb</name>
    <name type="synonym">Freshwater snail</name>
    <dbReference type="NCBI Taxonomy" id="6526"/>
    <lineage>
        <taxon>Eukaryota</taxon>
        <taxon>Metazoa</taxon>
        <taxon>Spiralia</taxon>
        <taxon>Lophotrochozoa</taxon>
        <taxon>Mollusca</taxon>
        <taxon>Gastropoda</taxon>
        <taxon>Heterobranchia</taxon>
        <taxon>Euthyneura</taxon>
        <taxon>Panpulmonata</taxon>
        <taxon>Hygrophila</taxon>
        <taxon>Lymnaeoidea</taxon>
        <taxon>Planorbidae</taxon>
        <taxon>Biomphalaria</taxon>
    </lineage>
</organism>
<keyword evidence="4 5" id="KW-0472">Membrane</keyword>
<feature type="transmembrane region" description="Helical" evidence="5">
    <location>
        <begin position="328"/>
        <end position="351"/>
    </location>
</feature>
<comment type="subcellular location">
    <subcellularLocation>
        <location evidence="1">Membrane</location>
        <topology evidence="1">Multi-pass membrane protein</topology>
    </subcellularLocation>
</comment>
<feature type="transmembrane region" description="Helical" evidence="5">
    <location>
        <begin position="195"/>
        <end position="214"/>
    </location>
</feature>
<protein>
    <recommendedName>
        <fullName evidence="6">Sugar phosphate transporter domain-containing protein</fullName>
    </recommendedName>
</protein>
<evidence type="ECO:0000259" key="6">
    <source>
        <dbReference type="Pfam" id="PF03151"/>
    </source>
</evidence>
<dbReference type="VEuPathDB" id="VectorBase:BGLB038873"/>
<proteinExistence type="predicted"/>
<dbReference type="InterPro" id="IPR004853">
    <property type="entry name" value="Sugar_P_trans_dom"/>
</dbReference>
<feature type="transmembrane region" description="Helical" evidence="5">
    <location>
        <begin position="143"/>
        <end position="163"/>
    </location>
</feature>
<evidence type="ECO:0000256" key="3">
    <source>
        <dbReference type="ARBA" id="ARBA00022989"/>
    </source>
</evidence>
<reference evidence="7" key="1">
    <citation type="submission" date="2020-05" db="UniProtKB">
        <authorList>
            <consortium name="EnsemblMetazoa"/>
        </authorList>
    </citation>
    <scope>IDENTIFICATION</scope>
    <source>
        <strain evidence="7">BB02</strain>
    </source>
</reference>
<dbReference type="STRING" id="6526.A0A2C9M5S4"/>
<evidence type="ECO:0000256" key="5">
    <source>
        <dbReference type="SAM" id="Phobius"/>
    </source>
</evidence>
<feature type="transmembrane region" description="Helical" evidence="5">
    <location>
        <begin position="302"/>
        <end position="322"/>
    </location>
</feature>
<dbReference type="OrthoDB" id="18894at2759"/>
<feature type="domain" description="Sugar phosphate transporter" evidence="6">
    <location>
        <begin position="48"/>
        <end position="344"/>
    </location>
</feature>
<dbReference type="InterPro" id="IPR050186">
    <property type="entry name" value="TPT_transporter"/>
</dbReference>
<accession>A0A2C9M5S4</accession>
<evidence type="ECO:0000313" key="8">
    <source>
        <dbReference type="Proteomes" id="UP000076420"/>
    </source>
</evidence>
<feature type="transmembrane region" description="Helical" evidence="5">
    <location>
        <begin position="77"/>
        <end position="99"/>
    </location>
</feature>
<feature type="transmembrane region" description="Helical" evidence="5">
    <location>
        <begin position="37"/>
        <end position="57"/>
    </location>
</feature>
<gene>
    <name evidence="7" type="primary">106064855</name>
</gene>